<gene>
    <name evidence="7" type="ORF">BCT74_08165</name>
</gene>
<name>A0A2N7IEH6_9VIBR</name>
<keyword evidence="1" id="KW-0229">DNA integration</keyword>
<dbReference type="CDD" id="cd00338">
    <property type="entry name" value="Ser_Recombinase"/>
    <property type="match status" value="1"/>
</dbReference>
<dbReference type="InterPro" id="IPR036162">
    <property type="entry name" value="Resolvase-like_N_sf"/>
</dbReference>
<dbReference type="GO" id="GO:0015074">
    <property type="term" value="P:DNA integration"/>
    <property type="evidence" value="ECO:0007669"/>
    <property type="project" value="UniProtKB-KW"/>
</dbReference>
<dbReference type="PANTHER" id="PTHR30461">
    <property type="entry name" value="DNA-INVERTASE FROM LAMBDOID PROPHAGE"/>
    <property type="match status" value="1"/>
</dbReference>
<evidence type="ECO:0000256" key="3">
    <source>
        <dbReference type="ARBA" id="ARBA00023172"/>
    </source>
</evidence>
<dbReference type="InterPro" id="IPR050639">
    <property type="entry name" value="SSR_resolvase"/>
</dbReference>
<dbReference type="Pfam" id="PF00239">
    <property type="entry name" value="Resolvase"/>
    <property type="match status" value="1"/>
</dbReference>
<evidence type="ECO:0000256" key="5">
    <source>
        <dbReference type="SAM" id="Coils"/>
    </source>
</evidence>
<organism evidence="7 8">
    <name type="scientific">Vibrio lentus</name>
    <dbReference type="NCBI Taxonomy" id="136468"/>
    <lineage>
        <taxon>Bacteria</taxon>
        <taxon>Pseudomonadati</taxon>
        <taxon>Pseudomonadota</taxon>
        <taxon>Gammaproteobacteria</taxon>
        <taxon>Vibrionales</taxon>
        <taxon>Vibrionaceae</taxon>
        <taxon>Vibrio</taxon>
    </lineage>
</organism>
<feature type="active site" description="O-(5'-phospho-DNA)-serine intermediate" evidence="4">
    <location>
        <position position="10"/>
    </location>
</feature>
<feature type="coiled-coil region" evidence="5">
    <location>
        <begin position="361"/>
        <end position="417"/>
    </location>
</feature>
<proteinExistence type="predicted"/>
<dbReference type="InterPro" id="IPR006118">
    <property type="entry name" value="Recombinase_CS"/>
</dbReference>
<dbReference type="GO" id="GO:0003677">
    <property type="term" value="F:DNA binding"/>
    <property type="evidence" value="ECO:0007669"/>
    <property type="project" value="UniProtKB-KW"/>
</dbReference>
<comment type="caution">
    <text evidence="7">The sequence shown here is derived from an EMBL/GenBank/DDBJ whole genome shotgun (WGS) entry which is preliminary data.</text>
</comment>
<protein>
    <recommendedName>
        <fullName evidence="6">Resolvase/invertase-type recombinase catalytic domain-containing protein</fullName>
    </recommendedName>
</protein>
<reference evidence="8" key="1">
    <citation type="submission" date="2016-07" db="EMBL/GenBank/DDBJ databases">
        <title>Nontailed viruses are major unrecognized killers of bacteria in the ocean.</title>
        <authorList>
            <person name="Kauffman K."/>
            <person name="Hussain F."/>
            <person name="Yang J."/>
            <person name="Arevalo P."/>
            <person name="Brown J."/>
            <person name="Cutler M."/>
            <person name="Kelly L."/>
            <person name="Polz M.F."/>
        </authorList>
    </citation>
    <scope>NUCLEOTIDE SEQUENCE [LARGE SCALE GENOMIC DNA]</scope>
    <source>
        <strain evidence="8">10N.261.51.B8</strain>
    </source>
</reference>
<dbReference type="Proteomes" id="UP000235746">
    <property type="component" value="Unassembled WGS sequence"/>
</dbReference>
<evidence type="ECO:0000259" key="6">
    <source>
        <dbReference type="SMART" id="SM00857"/>
    </source>
</evidence>
<evidence type="ECO:0000313" key="7">
    <source>
        <dbReference type="EMBL" id="PML55293.1"/>
    </source>
</evidence>
<keyword evidence="2" id="KW-0238">DNA-binding</keyword>
<dbReference type="RefSeq" id="WP_102578751.1">
    <property type="nucleotide sequence ID" value="NZ_MCYL01000024.1"/>
</dbReference>
<evidence type="ECO:0000256" key="4">
    <source>
        <dbReference type="PROSITE-ProRule" id="PRU10137"/>
    </source>
</evidence>
<dbReference type="InterPro" id="IPR006119">
    <property type="entry name" value="Resolv_N"/>
</dbReference>
<evidence type="ECO:0000256" key="1">
    <source>
        <dbReference type="ARBA" id="ARBA00022908"/>
    </source>
</evidence>
<dbReference type="Gene3D" id="3.40.50.1390">
    <property type="entry name" value="Resolvase, N-terminal catalytic domain"/>
    <property type="match status" value="1"/>
</dbReference>
<dbReference type="AlphaFoldDB" id="A0A2N7IEH6"/>
<dbReference type="PANTHER" id="PTHR30461:SF2">
    <property type="entry name" value="SERINE RECOMBINASE PINE-RELATED"/>
    <property type="match status" value="1"/>
</dbReference>
<feature type="domain" description="Resolvase/invertase-type recombinase catalytic" evidence="6">
    <location>
        <begin position="3"/>
        <end position="152"/>
    </location>
</feature>
<evidence type="ECO:0000256" key="2">
    <source>
        <dbReference type="ARBA" id="ARBA00023125"/>
    </source>
</evidence>
<evidence type="ECO:0000313" key="8">
    <source>
        <dbReference type="Proteomes" id="UP000235746"/>
    </source>
</evidence>
<dbReference type="PROSITE" id="PS00398">
    <property type="entry name" value="RECOMBINASES_2"/>
    <property type="match status" value="1"/>
</dbReference>
<dbReference type="SMART" id="SM00857">
    <property type="entry name" value="Resolvase"/>
    <property type="match status" value="1"/>
</dbReference>
<dbReference type="EMBL" id="MCYL01000024">
    <property type="protein sequence ID" value="PML55293.1"/>
    <property type="molecule type" value="Genomic_DNA"/>
</dbReference>
<dbReference type="GO" id="GO:0000150">
    <property type="term" value="F:DNA strand exchange activity"/>
    <property type="evidence" value="ECO:0007669"/>
    <property type="project" value="InterPro"/>
</dbReference>
<keyword evidence="3" id="KW-0233">DNA recombination</keyword>
<accession>A0A2N7IEH6</accession>
<keyword evidence="5" id="KW-0175">Coiled coil</keyword>
<dbReference type="PROSITE" id="PS00397">
    <property type="entry name" value="RECOMBINASES_1"/>
    <property type="match status" value="1"/>
</dbReference>
<sequence>MALIPYARVSSGKQLDGLSMSLQGDSKLLENLAKEYKTTISDLVYNDEGVSSYKGKNVSHGELGRLVSDIERGLIKDGDIIVMRALDRLSRQKLTDSENLYNSIVGSNVCILTTIDNHLYKRDCVMSSVLKTLAFKTANEESAKKSHLTNTYASHRIQQFLSNEKPDNGTAYDIGIGRHPFWIEIKDRVIQKGKHFALARIMFEKAMQGYGVARLQKFALEQGLELSYSAVGKMFRSHTVFGDLHITHQGKKYTLKSYYPALATESEYYKVRAIKDRLTKESNSQRKHVSILAGMQKLYCGCCNSSVGISRNTKQDINYYSCINKLEKCYQPLRQDIIDNIVLNAIDTHIFSNEASDTTVVDGLELEFSEKKKQHENAVERFILLGDSAGDNAVQTIHTLKAELDNIQKKIEVEKNKTASCAIDYDAITSFHDAMADYQAQQDKITEYVHGDNELKQEIKDILKLVLKRITIDHRHMITIELLDGSIIYRYLLRRKDGKRLHDRYFVPIKVHDEETIKIVRNSTPELVNWVTESELDSLDLYFEDVTNPFLAIERKRHVRDLEQEFFNLLQGNVYEWKRAGIIKAGATTTQWQDFKGADVSKYGFTKAECTITTKHYTKQHKSIIYRELDEAELINHFGCKRIEF</sequence>
<dbReference type="SUPFAM" id="SSF53041">
    <property type="entry name" value="Resolvase-like"/>
    <property type="match status" value="1"/>
</dbReference>